<name>A0A172UIG1_9MYCO</name>
<evidence type="ECO:0000256" key="1">
    <source>
        <dbReference type="ARBA" id="ARBA00022603"/>
    </source>
</evidence>
<dbReference type="Proteomes" id="UP000077143">
    <property type="component" value="Chromosome"/>
</dbReference>
<protein>
    <submittedName>
        <fullName evidence="3">Methyltransferase</fullName>
    </submittedName>
</protein>
<evidence type="ECO:0000313" key="3">
    <source>
        <dbReference type="EMBL" id="ANE78690.1"/>
    </source>
</evidence>
<proteinExistence type="predicted"/>
<dbReference type="Gene3D" id="3.40.50.150">
    <property type="entry name" value="Vaccinia Virus protein VP39"/>
    <property type="match status" value="1"/>
</dbReference>
<dbReference type="AlphaFoldDB" id="A0A172UIG1"/>
<dbReference type="PANTHER" id="PTHR43619:SF2">
    <property type="entry name" value="S-ADENOSYL-L-METHIONINE-DEPENDENT METHYLTRANSFERASES SUPERFAMILY PROTEIN"/>
    <property type="match status" value="1"/>
</dbReference>
<dbReference type="STRING" id="1682113.A7U43_04500"/>
<evidence type="ECO:0000313" key="4">
    <source>
        <dbReference type="Proteomes" id="UP000077143"/>
    </source>
</evidence>
<dbReference type="PIRSF" id="PIRSF028177">
    <property type="entry name" value="Polyketide_synth_Omtfrase_TcmP"/>
    <property type="match status" value="1"/>
</dbReference>
<reference evidence="3 4" key="1">
    <citation type="submission" date="2016-05" db="EMBL/GenBank/DDBJ databases">
        <title>Complete genome sequence of a phthalic acid esters degrading Mycobacterium sp. YC-RL4.</title>
        <authorList>
            <person name="Ren L."/>
            <person name="Fan S."/>
            <person name="Ruth N."/>
            <person name="Jia Y."/>
            <person name="Wang J."/>
            <person name="Qiao C."/>
        </authorList>
    </citation>
    <scope>NUCLEOTIDE SEQUENCE [LARGE SCALE GENOMIC DNA]</scope>
    <source>
        <strain evidence="3 4">YC-RL4</strain>
    </source>
</reference>
<dbReference type="PANTHER" id="PTHR43619">
    <property type="entry name" value="S-ADENOSYL-L-METHIONINE-DEPENDENT METHYLTRANSFERASE YKTD-RELATED"/>
    <property type="match status" value="1"/>
</dbReference>
<dbReference type="EMBL" id="CP015596">
    <property type="protein sequence ID" value="ANE78690.1"/>
    <property type="molecule type" value="Genomic_DNA"/>
</dbReference>
<dbReference type="GO" id="GO:0032259">
    <property type="term" value="P:methylation"/>
    <property type="evidence" value="ECO:0007669"/>
    <property type="project" value="UniProtKB-KW"/>
</dbReference>
<dbReference type="InterPro" id="IPR029063">
    <property type="entry name" value="SAM-dependent_MTases_sf"/>
</dbReference>
<accession>A0A172UIG1</accession>
<dbReference type="SUPFAM" id="SSF53335">
    <property type="entry name" value="S-adenosyl-L-methionine-dependent methyltransferases"/>
    <property type="match status" value="1"/>
</dbReference>
<dbReference type="Pfam" id="PF04072">
    <property type="entry name" value="LCM"/>
    <property type="match status" value="1"/>
</dbReference>
<keyword evidence="1 3" id="KW-0489">Methyltransferase</keyword>
<dbReference type="OrthoDB" id="9800233at2"/>
<dbReference type="KEGG" id="madi:A7U43_04500"/>
<keyword evidence="2 3" id="KW-0808">Transferase</keyword>
<dbReference type="InterPro" id="IPR007213">
    <property type="entry name" value="Ppm1/Ppm2/Tcmp"/>
</dbReference>
<gene>
    <name evidence="3" type="ORF">A7U43_04500</name>
</gene>
<sequence length="275" mass="30413">MTADDHVRVDLTGAPQTMLATLYARALDADLPHPILNDRWAKDTVAGIDFDWTQTTITARRSPAVTTRSAHFDTWVRQFLALHPKATVLHLGCGLDSRYLRVAPGPDVQWYDIDYPEVAELRGRLLPGGGEGHHVVAASVTDPAWLHDIPIGAPVLALGEGLTMYLSEADGLDLLNRIVEHCGTGELQFDAFNSLGIRSQWTNSVVRRSGATLRWAINGPDDILSAVPGTRLLAWMSPFDTVAFDLVRPAYRLLANAMSRVPALRYMAQYHRYSF</sequence>
<keyword evidence="4" id="KW-1185">Reference proteome</keyword>
<dbReference type="GO" id="GO:0008168">
    <property type="term" value="F:methyltransferase activity"/>
    <property type="evidence" value="ECO:0007669"/>
    <property type="project" value="UniProtKB-KW"/>
</dbReference>
<dbReference type="InterPro" id="IPR016874">
    <property type="entry name" value="TcmP-like"/>
</dbReference>
<dbReference type="RefSeq" id="WP_067991613.1">
    <property type="nucleotide sequence ID" value="NZ_CP015596.1"/>
</dbReference>
<evidence type="ECO:0000256" key="2">
    <source>
        <dbReference type="ARBA" id="ARBA00022679"/>
    </source>
</evidence>
<organism evidence="3 4">
    <name type="scientific">Mycobacterium adipatum</name>
    <dbReference type="NCBI Taxonomy" id="1682113"/>
    <lineage>
        <taxon>Bacteria</taxon>
        <taxon>Bacillati</taxon>
        <taxon>Actinomycetota</taxon>
        <taxon>Actinomycetes</taxon>
        <taxon>Mycobacteriales</taxon>
        <taxon>Mycobacteriaceae</taxon>
        <taxon>Mycobacterium</taxon>
    </lineage>
</organism>